<sequence>MRERENGEKALFRKPSKLNADEHWQSQRSRVSPFGSTPPHALCLFQIITFSSWTLLTKNRGNNKETFRCEETSRHCTCWINFKKSNGEKLFIENNLKSSLMQMIDPLEHPRSSLEQKSRIFLSRWRSGCYIHQLQLQNSSHQDRNTF</sequence>
<dbReference type="EMBL" id="CATQJL010000305">
    <property type="protein sequence ID" value="CAJ0603394.1"/>
    <property type="molecule type" value="Genomic_DNA"/>
</dbReference>
<protein>
    <submittedName>
        <fullName evidence="1">Uncharacterized protein</fullName>
    </submittedName>
</protein>
<organism evidence="1 2">
    <name type="scientific">Cylicocyclus nassatus</name>
    <name type="common">Nematode worm</name>
    <dbReference type="NCBI Taxonomy" id="53992"/>
    <lineage>
        <taxon>Eukaryota</taxon>
        <taxon>Metazoa</taxon>
        <taxon>Ecdysozoa</taxon>
        <taxon>Nematoda</taxon>
        <taxon>Chromadorea</taxon>
        <taxon>Rhabditida</taxon>
        <taxon>Rhabditina</taxon>
        <taxon>Rhabditomorpha</taxon>
        <taxon>Strongyloidea</taxon>
        <taxon>Strongylidae</taxon>
        <taxon>Cylicocyclus</taxon>
    </lineage>
</organism>
<gene>
    <name evidence="1" type="ORF">CYNAS_LOCUS15377</name>
</gene>
<dbReference type="AlphaFoldDB" id="A0AA36M8K0"/>
<dbReference type="Proteomes" id="UP001176961">
    <property type="component" value="Unassembled WGS sequence"/>
</dbReference>
<proteinExistence type="predicted"/>
<keyword evidence="2" id="KW-1185">Reference proteome</keyword>
<name>A0AA36M8K0_CYLNA</name>
<evidence type="ECO:0000313" key="1">
    <source>
        <dbReference type="EMBL" id="CAJ0603394.1"/>
    </source>
</evidence>
<accession>A0AA36M8K0</accession>
<comment type="caution">
    <text evidence="1">The sequence shown here is derived from an EMBL/GenBank/DDBJ whole genome shotgun (WGS) entry which is preliminary data.</text>
</comment>
<reference evidence="1" key="1">
    <citation type="submission" date="2023-07" db="EMBL/GenBank/DDBJ databases">
        <authorList>
            <consortium name="CYATHOMIX"/>
        </authorList>
    </citation>
    <scope>NUCLEOTIDE SEQUENCE</scope>
    <source>
        <strain evidence="1">N/A</strain>
    </source>
</reference>
<evidence type="ECO:0000313" key="2">
    <source>
        <dbReference type="Proteomes" id="UP001176961"/>
    </source>
</evidence>